<comment type="caution">
    <text evidence="3">The sequence shown here is derived from an EMBL/GenBank/DDBJ whole genome shotgun (WGS) entry which is preliminary data.</text>
</comment>
<feature type="compositionally biased region" description="Polar residues" evidence="2">
    <location>
        <begin position="276"/>
        <end position="289"/>
    </location>
</feature>
<sequence length="661" mass="71376">MATPDPAQAGLSAEELRDERRIAAVCRIARLRNEEIYKKREQLRKEIRDIQHRSNALEGRYWHEYQVRLADIAEANPKWSTRKWSNAFGEQEKKLADAVAKRLDRLRQEQRIKQDELATLDSEFWSAWSKHVDFMRGLTPLPPSSGSTPAATLPDVAPQPADDQASSALSATHSSGNRGPRGSAMHSTNGQKQSVSGKSSAASESLPKTSTAAMKGANTQSHSLSQASQGLVGDAMQPAQTASPLTAPTPLSHVSSPDPSIPATATASEQRRRLRSSTAGPSALLQSSGRKTRPKALTPRSLTPKSTSAGVESHGESPQEPADNAQPAKAHKAVPAGSRSKIASAPVNPVKPTPPTLPKLITPESQDAGFVGVTNPVVGEIYQGFYKDEHYQGWWMCTPLPWEAWEREIGINYSFHQADLFKDLPGCYTTARVRAKPKSRKMKTVITGWQKGFEAGGPRATERIFPVLFFDDVPGEPGNFKFPNTPEKVFSFSKQTLRALPAEWVAATDLRLASVDVGRPVQGRDTAERFRERVRARRVLQAKKKLGTPKKARTGISASTDVSSPMEASSAVDLSSVVGDTTREDIEMADAESLSGATAVDDTAGQPYTLKSPKTPPTAKISLKGAAGQADLVKAEMGDSAEATPSSNASRGWRAVILGED</sequence>
<evidence type="ECO:0000313" key="4">
    <source>
        <dbReference type="Proteomes" id="UP001430848"/>
    </source>
</evidence>
<gene>
    <name evidence="3" type="ORF">SLS63_013736</name>
</gene>
<feature type="coiled-coil region" evidence="1">
    <location>
        <begin position="26"/>
        <end position="60"/>
    </location>
</feature>
<protein>
    <submittedName>
        <fullName evidence="3">Uncharacterized protein</fullName>
    </submittedName>
</protein>
<feature type="compositionally biased region" description="Polar residues" evidence="2">
    <location>
        <begin position="206"/>
        <end position="229"/>
    </location>
</feature>
<feature type="compositionally biased region" description="Polar residues" evidence="2">
    <location>
        <begin position="164"/>
        <end position="177"/>
    </location>
</feature>
<evidence type="ECO:0000256" key="1">
    <source>
        <dbReference type="SAM" id="Coils"/>
    </source>
</evidence>
<feature type="compositionally biased region" description="Low complexity" evidence="2">
    <location>
        <begin position="190"/>
        <end position="205"/>
    </location>
</feature>
<feature type="compositionally biased region" description="Low complexity" evidence="2">
    <location>
        <begin position="144"/>
        <end position="154"/>
    </location>
</feature>
<feature type="compositionally biased region" description="Polar residues" evidence="2">
    <location>
        <begin position="300"/>
        <end position="310"/>
    </location>
</feature>
<feature type="region of interest" description="Disordered" evidence="2">
    <location>
        <begin position="139"/>
        <end position="363"/>
    </location>
</feature>
<feature type="region of interest" description="Disordered" evidence="2">
    <location>
        <begin position="592"/>
        <end position="661"/>
    </location>
</feature>
<evidence type="ECO:0000313" key="3">
    <source>
        <dbReference type="EMBL" id="KAK7707385.1"/>
    </source>
</evidence>
<organism evidence="3 4">
    <name type="scientific">Diaporthe eres</name>
    <name type="common">Phomopsis oblonga</name>
    <dbReference type="NCBI Taxonomy" id="83184"/>
    <lineage>
        <taxon>Eukaryota</taxon>
        <taxon>Fungi</taxon>
        <taxon>Dikarya</taxon>
        <taxon>Ascomycota</taxon>
        <taxon>Pezizomycotina</taxon>
        <taxon>Sordariomycetes</taxon>
        <taxon>Sordariomycetidae</taxon>
        <taxon>Diaporthales</taxon>
        <taxon>Diaporthaceae</taxon>
        <taxon>Diaporthe</taxon>
        <taxon>Diaporthe eres species complex</taxon>
    </lineage>
</organism>
<keyword evidence="1" id="KW-0175">Coiled coil</keyword>
<dbReference type="EMBL" id="JAKNSF020000201">
    <property type="protein sequence ID" value="KAK7707385.1"/>
    <property type="molecule type" value="Genomic_DNA"/>
</dbReference>
<name>A0ABR1NML7_DIAER</name>
<reference evidence="3 4" key="1">
    <citation type="submission" date="2024-02" db="EMBL/GenBank/DDBJ databases">
        <title>De novo assembly and annotation of 12 fungi associated with fruit tree decline syndrome in Ontario, Canada.</title>
        <authorList>
            <person name="Sulman M."/>
            <person name="Ellouze W."/>
            <person name="Ilyukhin E."/>
        </authorList>
    </citation>
    <scope>NUCLEOTIDE SEQUENCE [LARGE SCALE GENOMIC DNA]</scope>
    <source>
        <strain evidence="3 4">M169</strain>
    </source>
</reference>
<dbReference type="Proteomes" id="UP001430848">
    <property type="component" value="Unassembled WGS sequence"/>
</dbReference>
<evidence type="ECO:0000256" key="2">
    <source>
        <dbReference type="SAM" id="MobiDB-lite"/>
    </source>
</evidence>
<accession>A0ABR1NML7</accession>
<proteinExistence type="predicted"/>
<feature type="coiled-coil region" evidence="1">
    <location>
        <begin position="96"/>
        <end position="123"/>
    </location>
</feature>
<keyword evidence="4" id="KW-1185">Reference proteome</keyword>
<feature type="compositionally biased region" description="Polar residues" evidence="2">
    <location>
        <begin position="252"/>
        <end position="268"/>
    </location>
</feature>